<dbReference type="SUPFAM" id="SSF82895">
    <property type="entry name" value="TSP-1 type 1 repeat"/>
    <property type="match status" value="1"/>
</dbReference>
<keyword evidence="6" id="KW-1185">Reference proteome</keyword>
<evidence type="ECO:0000313" key="5">
    <source>
        <dbReference type="EMBL" id="KAK2153678.1"/>
    </source>
</evidence>
<feature type="signal peptide" evidence="4">
    <location>
        <begin position="1"/>
        <end position="26"/>
    </location>
</feature>
<reference evidence="5" key="1">
    <citation type="journal article" date="2023" name="Mol. Biol. Evol.">
        <title>Third-Generation Sequencing Reveals the Adaptive Role of the Epigenome in Three Deep-Sea Polychaetes.</title>
        <authorList>
            <person name="Perez M."/>
            <person name="Aroh O."/>
            <person name="Sun Y."/>
            <person name="Lan Y."/>
            <person name="Juniper S.K."/>
            <person name="Young C.R."/>
            <person name="Angers B."/>
            <person name="Qian P.Y."/>
        </authorList>
    </citation>
    <scope>NUCLEOTIDE SEQUENCE</scope>
    <source>
        <strain evidence="5">R07B-5</strain>
    </source>
</reference>
<organism evidence="5 6">
    <name type="scientific">Ridgeia piscesae</name>
    <name type="common">Tubeworm</name>
    <dbReference type="NCBI Taxonomy" id="27915"/>
    <lineage>
        <taxon>Eukaryota</taxon>
        <taxon>Metazoa</taxon>
        <taxon>Spiralia</taxon>
        <taxon>Lophotrochozoa</taxon>
        <taxon>Annelida</taxon>
        <taxon>Polychaeta</taxon>
        <taxon>Sedentaria</taxon>
        <taxon>Canalipalpata</taxon>
        <taxon>Sabellida</taxon>
        <taxon>Siboglinidae</taxon>
        <taxon>Ridgeia</taxon>
    </lineage>
</organism>
<sequence length="371" mass="40933">MAPLMQLVVLLSTVAAAASAAAYVNGEWSDWTGWSGCSHTCGGGVQTRERSCSEPAPQGGGQACDGSVKEQKPCNENDCPVSALPAAETCITFDYRDSWQPEYLFKATNYVYLANQGVRAMTSTKCLCNKYGYFAEGSNVKIPRFNGMDFFKLSVSLWFRKSTLNPVVLLSSTKDQCQDRYDLYLVLFATVSRYDLYLVLFAMSPGTIYTSCCLLVQVRSIPRVVCSVSRYDLYLVLFALSRYDLYLVLFALLQVDLYLVLFAMSPGTIYTSCCLLCLQVRSIPRVVCSVSRYDLYLVLFALSPGKIAPLIGDIVLGSTNCPNHFPHNFKGYIDSVSFAKHELSAAQVKALYRSQGSCIGEQLDACKNPPA</sequence>
<keyword evidence="3" id="KW-1133">Transmembrane helix</keyword>
<dbReference type="AlphaFoldDB" id="A0AAD9JI86"/>
<dbReference type="PANTHER" id="PTHR22906:SF21">
    <property type="entry name" value="SEMA DOMAIN-CONTAINING PROTEIN"/>
    <property type="match status" value="1"/>
</dbReference>
<dbReference type="SUPFAM" id="SSF49899">
    <property type="entry name" value="Concanavalin A-like lectins/glucanases"/>
    <property type="match status" value="1"/>
</dbReference>
<dbReference type="InterPro" id="IPR013320">
    <property type="entry name" value="ConA-like_dom_sf"/>
</dbReference>
<accession>A0AAD9JI86</accession>
<keyword evidence="2" id="KW-1015">Disulfide bond</keyword>
<dbReference type="PRINTS" id="PR01705">
    <property type="entry name" value="TSP1REPEAT"/>
</dbReference>
<keyword evidence="3" id="KW-0812">Transmembrane</keyword>
<feature type="transmembrane region" description="Helical" evidence="3">
    <location>
        <begin position="258"/>
        <end position="278"/>
    </location>
</feature>
<proteinExistence type="predicted"/>
<evidence type="ECO:0000256" key="1">
    <source>
        <dbReference type="ARBA" id="ARBA00022737"/>
    </source>
</evidence>
<protein>
    <submittedName>
        <fullName evidence="5">Uncharacterized protein</fullName>
    </submittedName>
</protein>
<feature type="transmembrane region" description="Helical" evidence="3">
    <location>
        <begin position="233"/>
        <end position="252"/>
    </location>
</feature>
<evidence type="ECO:0000256" key="4">
    <source>
        <dbReference type="SAM" id="SignalP"/>
    </source>
</evidence>
<keyword evidence="3" id="KW-0472">Membrane</keyword>
<keyword evidence="1" id="KW-0677">Repeat</keyword>
<gene>
    <name evidence="5" type="ORF">NP493_2275g00008</name>
</gene>
<feature type="chain" id="PRO_5042192690" evidence="4">
    <location>
        <begin position="27"/>
        <end position="371"/>
    </location>
</feature>
<dbReference type="InterPro" id="IPR052065">
    <property type="entry name" value="Compl_asym_regulator"/>
</dbReference>
<keyword evidence="4" id="KW-0732">Signal</keyword>
<evidence type="ECO:0000256" key="3">
    <source>
        <dbReference type="SAM" id="Phobius"/>
    </source>
</evidence>
<feature type="transmembrane region" description="Helical" evidence="3">
    <location>
        <begin position="196"/>
        <end position="221"/>
    </location>
</feature>
<dbReference type="SMART" id="SM00209">
    <property type="entry name" value="TSP1"/>
    <property type="match status" value="1"/>
</dbReference>
<dbReference type="Pfam" id="PF00090">
    <property type="entry name" value="TSP_1"/>
    <property type="match status" value="1"/>
</dbReference>
<evidence type="ECO:0000313" key="6">
    <source>
        <dbReference type="Proteomes" id="UP001209878"/>
    </source>
</evidence>
<dbReference type="Gene3D" id="2.20.100.10">
    <property type="entry name" value="Thrombospondin type-1 (TSP1) repeat"/>
    <property type="match status" value="1"/>
</dbReference>
<dbReference type="PANTHER" id="PTHR22906">
    <property type="entry name" value="PROPERDIN"/>
    <property type="match status" value="1"/>
</dbReference>
<dbReference type="Proteomes" id="UP001209878">
    <property type="component" value="Unassembled WGS sequence"/>
</dbReference>
<name>A0AAD9JI86_RIDPI</name>
<dbReference type="InterPro" id="IPR036383">
    <property type="entry name" value="TSP1_rpt_sf"/>
</dbReference>
<dbReference type="FunFam" id="2.20.100.10:FF:000007">
    <property type="entry name" value="Thrombospondin 1"/>
    <property type="match status" value="1"/>
</dbReference>
<evidence type="ECO:0000256" key="2">
    <source>
        <dbReference type="ARBA" id="ARBA00023157"/>
    </source>
</evidence>
<comment type="caution">
    <text evidence="5">The sequence shown here is derived from an EMBL/GenBank/DDBJ whole genome shotgun (WGS) entry which is preliminary data.</text>
</comment>
<dbReference type="EMBL" id="JAODUO010002270">
    <property type="protein sequence ID" value="KAK2153678.1"/>
    <property type="molecule type" value="Genomic_DNA"/>
</dbReference>
<dbReference type="InterPro" id="IPR000884">
    <property type="entry name" value="TSP1_rpt"/>
</dbReference>
<dbReference type="PROSITE" id="PS50092">
    <property type="entry name" value="TSP1"/>
    <property type="match status" value="1"/>
</dbReference>